<gene>
    <name evidence="2" type="ORF">RESH_04187</name>
</gene>
<sequence>MPRCLKVELGRLLRLAHRKRDGVSAKSPPDEATRREHRPEMSSLLILETVKAALVNQQLFVSHKVIAHQGPRT</sequence>
<evidence type="ECO:0000313" key="2">
    <source>
        <dbReference type="EMBL" id="EMI25252.1"/>
    </source>
</evidence>
<name>M5SC64_9BACT</name>
<dbReference type="Proteomes" id="UP000011996">
    <property type="component" value="Unassembled WGS sequence"/>
</dbReference>
<evidence type="ECO:0000313" key="3">
    <source>
        <dbReference type="Proteomes" id="UP000011996"/>
    </source>
</evidence>
<dbReference type="EMBL" id="ANOF01000130">
    <property type="protein sequence ID" value="EMI25252.1"/>
    <property type="molecule type" value="Genomic_DNA"/>
</dbReference>
<evidence type="ECO:0000256" key="1">
    <source>
        <dbReference type="SAM" id="MobiDB-lite"/>
    </source>
</evidence>
<reference evidence="2 3" key="1">
    <citation type="journal article" date="2013" name="Mar. Genomics">
        <title>Expression of sulfatases in Rhodopirellula baltica and the diversity of sulfatases in the genus Rhodopirellula.</title>
        <authorList>
            <person name="Wegner C.E."/>
            <person name="Richter-Heitmann T."/>
            <person name="Klindworth A."/>
            <person name="Klockow C."/>
            <person name="Richter M."/>
            <person name="Achstetter T."/>
            <person name="Glockner F.O."/>
            <person name="Harder J."/>
        </authorList>
    </citation>
    <scope>NUCLEOTIDE SEQUENCE [LARGE SCALE GENOMIC DNA]</scope>
    <source>
        <strain evidence="2 3">SH398</strain>
    </source>
</reference>
<dbReference type="AlphaFoldDB" id="M5SC64"/>
<organism evidence="2 3">
    <name type="scientific">Rhodopirellula europaea SH398</name>
    <dbReference type="NCBI Taxonomy" id="1263868"/>
    <lineage>
        <taxon>Bacteria</taxon>
        <taxon>Pseudomonadati</taxon>
        <taxon>Planctomycetota</taxon>
        <taxon>Planctomycetia</taxon>
        <taxon>Pirellulales</taxon>
        <taxon>Pirellulaceae</taxon>
        <taxon>Rhodopirellula</taxon>
    </lineage>
</organism>
<protein>
    <submittedName>
        <fullName evidence="2">Uncharacterized protein</fullName>
    </submittedName>
</protein>
<proteinExistence type="predicted"/>
<feature type="region of interest" description="Disordered" evidence="1">
    <location>
        <begin position="19"/>
        <end position="38"/>
    </location>
</feature>
<comment type="caution">
    <text evidence="2">The sequence shown here is derived from an EMBL/GenBank/DDBJ whole genome shotgun (WGS) entry which is preliminary data.</text>
</comment>
<dbReference type="PATRIC" id="fig|1263868.3.peg.4543"/>
<accession>M5SC64</accession>
<feature type="compositionally biased region" description="Basic and acidic residues" evidence="1">
    <location>
        <begin position="28"/>
        <end position="38"/>
    </location>
</feature>